<reference evidence="4 5" key="1">
    <citation type="submission" date="2019-03" db="EMBL/GenBank/DDBJ databases">
        <title>Genomic Encyclopedia of Type Strains, Phase III (KMG-III): the genomes of soil and plant-associated and newly described type strains.</title>
        <authorList>
            <person name="Whitman W."/>
        </authorList>
    </citation>
    <scope>NUCLEOTIDE SEQUENCE [LARGE SCALE GENOMIC DNA]</scope>
    <source>
        <strain evidence="4 5">CECT 8455</strain>
    </source>
</reference>
<gene>
    <name evidence="4" type="ORF">DFQ03_0465</name>
</gene>
<sequence length="811" mass="92068">MINKKIFLFASVLSLFIFSCQDLVDKQEASAQKKYTLWYEKPASHFEESLVLGNGKMGASIFGGVQVDSIYLNDATLWSGEPVNPNMNPNAHEYIDDVRKVLEDEEYQKADELIKNIQGSYSQSFAPLGTLFFEYDHDEHKSENYRRSLNISDATSEVSYQIDGVNYVREYFISHPDNVMVINLKSDALGKLNFTADFSSLLKFTTTVNEPIQKTDGYAPYRCEPNYSSNIENPVRFDDCRGIHFSNYVKINNTDGKVSFEGSKLILSEGSFAQILVSVATSFNGFDKDPVKEGKPYKEIAQRQLDNASKKAYKQLLSDHLDDHHALFNRLTFQLQEIDTLNLPTNKRLIRYSKGKQDKGLEELYFHFGRYLLIASSRTPGVPANLQGIWNPYLRPPWSSNYTTNINVEENYWLAEVANLSECHFPLLSWIENLEETGKITAPTFYGARGWTVGHNSDIWAMSNPVGDFGNGHPVWANWNMGGAWLSTHLWEHYLYNQNLDFLKQKAYPLMKGAALFCIDMMVKDKKGNWVTSPSTSPENMYVTSTGYRGATLYGATSDLAIVREVFNNTIRAAEILDTDLAFQNELKERLNELHPYQISKKGGHLLEWYHDWDDDDPQHRHQSHLFGLYPGHHISPERTPELAEAAKKTLNIKGDKSTGWSQGWRINLWARLKDGKRAYKLYRELLNYVDPTGLEANNSNAGGTYPNLFDAHPPFQIDGNFGGAAGVMEMIVQSTEKSIHLLPAIPDTWQKGKLHGVKARGGFELTFSWENKKVTNLTIFSKNGGKTIVHCNGETYEVSLKENQTIQIIA</sequence>
<dbReference type="InterPro" id="IPR027414">
    <property type="entry name" value="GH95_N_dom"/>
</dbReference>
<dbReference type="InterPro" id="IPR054363">
    <property type="entry name" value="GH95_cat"/>
</dbReference>
<dbReference type="Proteomes" id="UP000295274">
    <property type="component" value="Unassembled WGS sequence"/>
</dbReference>
<dbReference type="AlphaFoldDB" id="A0A4R7DEJ5"/>
<dbReference type="GO" id="GO:0004560">
    <property type="term" value="F:alpha-L-fucosidase activity"/>
    <property type="evidence" value="ECO:0007669"/>
    <property type="project" value="InterPro"/>
</dbReference>
<evidence type="ECO:0000259" key="2">
    <source>
        <dbReference type="Pfam" id="PF21307"/>
    </source>
</evidence>
<dbReference type="SUPFAM" id="SSF48208">
    <property type="entry name" value="Six-hairpin glycosidases"/>
    <property type="match status" value="1"/>
</dbReference>
<dbReference type="OrthoDB" id="9802600at2"/>
<comment type="caution">
    <text evidence="4">The sequence shown here is derived from an EMBL/GenBank/DDBJ whole genome shotgun (WGS) entry which is preliminary data.</text>
</comment>
<dbReference type="PIRSF" id="PIRSF007663">
    <property type="entry name" value="UCP007663"/>
    <property type="match status" value="1"/>
</dbReference>
<feature type="domain" description="Glycosyl hydrolase family 95 N-terminal" evidence="1">
    <location>
        <begin position="37"/>
        <end position="284"/>
    </location>
</feature>
<evidence type="ECO:0000259" key="1">
    <source>
        <dbReference type="Pfam" id="PF14498"/>
    </source>
</evidence>
<feature type="domain" description="Alpha fucosidase A-like C-terminal" evidence="2">
    <location>
        <begin position="734"/>
        <end position="803"/>
    </location>
</feature>
<accession>A0A4R7DEJ5</accession>
<dbReference type="Pfam" id="PF22124">
    <property type="entry name" value="Glyco_hydro_95_cat"/>
    <property type="match status" value="1"/>
</dbReference>
<dbReference type="InterPro" id="IPR012341">
    <property type="entry name" value="6hp_glycosidase-like_sf"/>
</dbReference>
<organism evidence="4 5">
    <name type="scientific">Maribacter caenipelagi</name>
    <dbReference type="NCBI Taxonomy" id="1447781"/>
    <lineage>
        <taxon>Bacteria</taxon>
        <taxon>Pseudomonadati</taxon>
        <taxon>Bacteroidota</taxon>
        <taxon>Flavobacteriia</taxon>
        <taxon>Flavobacteriales</taxon>
        <taxon>Flavobacteriaceae</taxon>
        <taxon>Maribacter</taxon>
    </lineage>
</organism>
<dbReference type="Pfam" id="PF14498">
    <property type="entry name" value="Glyco_hyd_65N_2"/>
    <property type="match status" value="1"/>
</dbReference>
<protein>
    <submittedName>
        <fullName evidence="4">Alpha-L-fucosidase 2</fullName>
    </submittedName>
</protein>
<proteinExistence type="predicted"/>
<dbReference type="FunFam" id="1.50.10.10:FF:000028">
    <property type="entry name" value="Alpha-L-fucosidase 2"/>
    <property type="match status" value="1"/>
</dbReference>
<dbReference type="GO" id="GO:0005975">
    <property type="term" value="P:carbohydrate metabolic process"/>
    <property type="evidence" value="ECO:0007669"/>
    <property type="project" value="InterPro"/>
</dbReference>
<keyword evidence="5" id="KW-1185">Reference proteome</keyword>
<evidence type="ECO:0000259" key="3">
    <source>
        <dbReference type="Pfam" id="PF22124"/>
    </source>
</evidence>
<evidence type="ECO:0000313" key="5">
    <source>
        <dbReference type="Proteomes" id="UP000295274"/>
    </source>
</evidence>
<dbReference type="PROSITE" id="PS51257">
    <property type="entry name" value="PROKAR_LIPOPROTEIN"/>
    <property type="match status" value="1"/>
</dbReference>
<dbReference type="PANTHER" id="PTHR31084:SF0">
    <property type="entry name" value="ALPHA-L-FUCOSIDASE 2"/>
    <property type="match status" value="1"/>
</dbReference>
<dbReference type="Gene3D" id="1.50.10.10">
    <property type="match status" value="1"/>
</dbReference>
<name>A0A4R7DEJ5_9FLAO</name>
<evidence type="ECO:0000313" key="4">
    <source>
        <dbReference type="EMBL" id="TDS18755.1"/>
    </source>
</evidence>
<dbReference type="Pfam" id="PF21307">
    <property type="entry name" value="Glyco_hydro_95_C"/>
    <property type="match status" value="1"/>
</dbReference>
<dbReference type="RefSeq" id="WP_133671390.1">
    <property type="nucleotide sequence ID" value="NZ_SNZW01000011.1"/>
</dbReference>
<dbReference type="InterPro" id="IPR049053">
    <property type="entry name" value="AFCA-like_C"/>
</dbReference>
<feature type="domain" description="Glycosyl hydrolase family 95 catalytic" evidence="3">
    <location>
        <begin position="313"/>
        <end position="732"/>
    </location>
</feature>
<dbReference type="PANTHER" id="PTHR31084">
    <property type="entry name" value="ALPHA-L-FUCOSIDASE 2"/>
    <property type="match status" value="1"/>
</dbReference>
<dbReference type="InterPro" id="IPR008928">
    <property type="entry name" value="6-hairpin_glycosidase_sf"/>
</dbReference>
<dbReference type="EMBL" id="SNZW01000011">
    <property type="protein sequence ID" value="TDS18755.1"/>
    <property type="molecule type" value="Genomic_DNA"/>
</dbReference>
<dbReference type="InterPro" id="IPR016518">
    <property type="entry name" value="Alpha-L-fucosidase"/>
</dbReference>